<dbReference type="InterPro" id="IPR019285">
    <property type="entry name" value="DUF2336"/>
</dbReference>
<protein>
    <recommendedName>
        <fullName evidence="3">DUF2336 domain-containing protein</fullName>
    </recommendedName>
</protein>
<evidence type="ECO:0008006" key="3">
    <source>
        <dbReference type="Google" id="ProtNLM"/>
    </source>
</evidence>
<reference evidence="1 2" key="1">
    <citation type="submission" date="2019-07" db="EMBL/GenBank/DDBJ databases">
        <title>Whole genome shotgun sequence of Skermanella aerolata NBRC 106429.</title>
        <authorList>
            <person name="Hosoyama A."/>
            <person name="Uohara A."/>
            <person name="Ohji S."/>
            <person name="Ichikawa N."/>
        </authorList>
    </citation>
    <scope>NUCLEOTIDE SEQUENCE [LARGE SCALE GENOMIC DNA]</scope>
    <source>
        <strain evidence="1 2">NBRC 106429</strain>
    </source>
</reference>
<proteinExistence type="predicted"/>
<comment type="caution">
    <text evidence="1">The sequence shown here is derived from an EMBL/GenBank/DDBJ whole genome shotgun (WGS) entry which is preliminary data.</text>
</comment>
<sequence length="400" mass="43698">MTATATSCALSHSDVHRLLSDHSADARIETLTKLVSSLEGDTLAGPEREIATDILHRFAADAEAAVREAVAWQLHNSALLTDALATKLARDIGRVAFPVLRNTKRLSDEFLLQVIAERDAEKHMAIASRWNVSPRLADAIVETANIKVIACLLGNGGARIADPTLHKALDRYGHLSVVNKPMAERESLSLPVVEKLVAYVSEDIRSNLVERHHLSPVLVAELLKRGREAATMLLLKPLAGNLDELEVVVRHLDRDARLTPSLMLRALCAGDVELFTTGLAVRAMVATENARLLIWDDGPLGLRAIFEKARFPIALLPPFRVAIDVVKETGYDGGAGGTGDGRHDYQVMALARVFEDCGAIEDRLVDDLLLQLFDQKSDEVIDAAMTQAGMPFHPIRAVHR</sequence>
<keyword evidence="2" id="KW-1185">Reference proteome</keyword>
<dbReference type="Pfam" id="PF10098">
    <property type="entry name" value="DUF2336"/>
    <property type="match status" value="1"/>
</dbReference>
<name>A0A512DK03_9PROT</name>
<gene>
    <name evidence="1" type="ORF">SAE02_06680</name>
</gene>
<dbReference type="Proteomes" id="UP000321523">
    <property type="component" value="Unassembled WGS sequence"/>
</dbReference>
<dbReference type="EMBL" id="BJYZ01000002">
    <property type="protein sequence ID" value="GEO36520.1"/>
    <property type="molecule type" value="Genomic_DNA"/>
</dbReference>
<dbReference type="OrthoDB" id="9798569at2"/>
<dbReference type="AlphaFoldDB" id="A0A512DK03"/>
<evidence type="ECO:0000313" key="1">
    <source>
        <dbReference type="EMBL" id="GEO36520.1"/>
    </source>
</evidence>
<dbReference type="RefSeq" id="WP_044425380.1">
    <property type="nucleotide sequence ID" value="NZ_BJYZ01000002.1"/>
</dbReference>
<organism evidence="1 2">
    <name type="scientific">Skermanella aerolata</name>
    <dbReference type="NCBI Taxonomy" id="393310"/>
    <lineage>
        <taxon>Bacteria</taxon>
        <taxon>Pseudomonadati</taxon>
        <taxon>Pseudomonadota</taxon>
        <taxon>Alphaproteobacteria</taxon>
        <taxon>Rhodospirillales</taxon>
        <taxon>Azospirillaceae</taxon>
        <taxon>Skermanella</taxon>
    </lineage>
</organism>
<accession>A0A512DK03</accession>
<evidence type="ECO:0000313" key="2">
    <source>
        <dbReference type="Proteomes" id="UP000321523"/>
    </source>
</evidence>